<evidence type="ECO:0000256" key="3">
    <source>
        <dbReference type="ARBA" id="ARBA00022801"/>
    </source>
</evidence>
<evidence type="ECO:0000259" key="8">
    <source>
        <dbReference type="SMART" id="SM00479"/>
    </source>
</evidence>
<proteinExistence type="inferred from homology"/>
<comment type="similarity">
    <text evidence="1 7">Belongs to the oligoribonuclease family.</text>
</comment>
<dbReference type="NCBIfam" id="NF003765">
    <property type="entry name" value="PRK05359.1"/>
    <property type="match status" value="1"/>
</dbReference>
<feature type="active site" evidence="7">
    <location>
        <position position="174"/>
    </location>
</feature>
<evidence type="ECO:0000256" key="2">
    <source>
        <dbReference type="ARBA" id="ARBA00022722"/>
    </source>
</evidence>
<dbReference type="InterPro" id="IPR036397">
    <property type="entry name" value="RNaseH_sf"/>
</dbReference>
<dbReference type="PANTHER" id="PTHR11046">
    <property type="entry name" value="OLIGORIBONUCLEASE, MITOCHONDRIAL"/>
    <property type="match status" value="1"/>
</dbReference>
<keyword evidence="2 7" id="KW-0540">Nuclease</keyword>
<gene>
    <name evidence="7" type="primary">orn</name>
    <name evidence="9" type="ORF">SAMN04244553_3310</name>
</gene>
<dbReference type="AlphaFoldDB" id="A0A285LA12"/>
<dbReference type="Gene3D" id="3.30.420.10">
    <property type="entry name" value="Ribonuclease H-like superfamily/Ribonuclease H"/>
    <property type="match status" value="1"/>
</dbReference>
<dbReference type="GO" id="GO:0000175">
    <property type="term" value="F:3'-5'-RNA exonuclease activity"/>
    <property type="evidence" value="ECO:0007669"/>
    <property type="project" value="InterPro"/>
</dbReference>
<dbReference type="GO" id="GO:0005737">
    <property type="term" value="C:cytoplasm"/>
    <property type="evidence" value="ECO:0007669"/>
    <property type="project" value="UniProtKB-SubCell"/>
</dbReference>
<protein>
    <recommendedName>
        <fullName evidence="6 7">Oligoribonuclease</fullName>
        <ecNumber evidence="7">3.1.-.-</ecNumber>
    </recommendedName>
</protein>
<dbReference type="EC" id="3.1.-.-" evidence="7"/>
<feature type="domain" description="Exonuclease" evidence="8">
    <location>
        <begin position="51"/>
        <end position="226"/>
    </location>
</feature>
<dbReference type="CDD" id="cd06135">
    <property type="entry name" value="Orn"/>
    <property type="match status" value="1"/>
</dbReference>
<comment type="subcellular location">
    <subcellularLocation>
        <location evidence="7">Cytoplasm</location>
    </subcellularLocation>
</comment>
<dbReference type="InterPro" id="IPR012337">
    <property type="entry name" value="RNaseH-like_sf"/>
</dbReference>
<dbReference type="SUPFAM" id="SSF53098">
    <property type="entry name" value="Ribonuclease H-like"/>
    <property type="match status" value="1"/>
</dbReference>
<reference evidence="9 10" key="1">
    <citation type="submission" date="2017-09" db="EMBL/GenBank/DDBJ databases">
        <authorList>
            <person name="Ehlers B."/>
            <person name="Leendertz F.H."/>
        </authorList>
    </citation>
    <scope>NUCLEOTIDE SEQUENCE [LARGE SCALE GENOMIC DNA]</scope>
    <source>
        <strain evidence="9 10">DSM 45537</strain>
    </source>
</reference>
<evidence type="ECO:0000313" key="10">
    <source>
        <dbReference type="Proteomes" id="UP000219565"/>
    </source>
</evidence>
<keyword evidence="7" id="KW-0963">Cytoplasm</keyword>
<comment type="function">
    <text evidence="5 7">3'-to-5' exoribonuclease specific for small oligoribonucleotides.</text>
</comment>
<dbReference type="EMBL" id="OBEG01000003">
    <property type="protein sequence ID" value="SNY81704.1"/>
    <property type="molecule type" value="Genomic_DNA"/>
</dbReference>
<accession>A0A285LA12</accession>
<evidence type="ECO:0000256" key="1">
    <source>
        <dbReference type="ARBA" id="ARBA00009921"/>
    </source>
</evidence>
<dbReference type="GO" id="GO:0003676">
    <property type="term" value="F:nucleic acid binding"/>
    <property type="evidence" value="ECO:0007669"/>
    <property type="project" value="InterPro"/>
</dbReference>
<dbReference type="HAMAP" id="MF_00045">
    <property type="entry name" value="Oligoribonuclease"/>
    <property type="match status" value="1"/>
</dbReference>
<dbReference type="STRING" id="1379680.GCA_001612615_04804"/>
<dbReference type="FunFam" id="3.30.420.10:FF:000003">
    <property type="entry name" value="Oligoribonuclease"/>
    <property type="match status" value="1"/>
</dbReference>
<keyword evidence="4 7" id="KW-0269">Exonuclease</keyword>
<keyword evidence="3 7" id="KW-0378">Hydrolase</keyword>
<keyword evidence="10" id="KW-1185">Reference proteome</keyword>
<evidence type="ECO:0000256" key="5">
    <source>
        <dbReference type="ARBA" id="ARBA00057155"/>
    </source>
</evidence>
<evidence type="ECO:0000313" key="9">
    <source>
        <dbReference type="EMBL" id="SNY81704.1"/>
    </source>
</evidence>
<organism evidence="9 10">
    <name type="scientific">Nocardia amikacinitolerans</name>
    <dbReference type="NCBI Taxonomy" id="756689"/>
    <lineage>
        <taxon>Bacteria</taxon>
        <taxon>Bacillati</taxon>
        <taxon>Actinomycetota</taxon>
        <taxon>Actinomycetes</taxon>
        <taxon>Mycobacteriales</taxon>
        <taxon>Nocardiaceae</taxon>
        <taxon>Nocardia</taxon>
    </lineage>
</organism>
<dbReference type="Proteomes" id="UP000219565">
    <property type="component" value="Unassembled WGS sequence"/>
</dbReference>
<evidence type="ECO:0000256" key="7">
    <source>
        <dbReference type="HAMAP-Rule" id="MF_00045"/>
    </source>
</evidence>
<dbReference type="InterPro" id="IPR022894">
    <property type="entry name" value="Oligoribonuclease"/>
</dbReference>
<evidence type="ECO:0000256" key="4">
    <source>
        <dbReference type="ARBA" id="ARBA00022839"/>
    </source>
</evidence>
<dbReference type="Pfam" id="PF00929">
    <property type="entry name" value="RNase_T"/>
    <property type="match status" value="1"/>
</dbReference>
<name>A0A285LA12_9NOCA</name>
<evidence type="ECO:0000256" key="6">
    <source>
        <dbReference type="ARBA" id="ARBA00070964"/>
    </source>
</evidence>
<sequence length="262" mass="28204">MALGAGGTQPCAEAHTVAAQTRTGGARERTRLFAEVAKEDASKVAGVSDKLVVWMDCEMTGLRLDSDKLIEVAALVTDSDLNILGDGVDIVIHADDEALAAMPPVVADMHERSGLTEEVRRSTVTLAEAEQQVLDYIRAYAPTAGTVPLAGNSIATDRGFIARDMPALDSHLHYRMIDVSSIKELCRRWYPRIYFGQPEKGLTHRALADIKESIRELEYYRRTAFVAPPGPSSTEIATVAAELSGTAKPAGTVPRNGALEAD</sequence>
<dbReference type="InterPro" id="IPR013520">
    <property type="entry name" value="Ribonucl_H"/>
</dbReference>
<dbReference type="SMART" id="SM00479">
    <property type="entry name" value="EXOIII"/>
    <property type="match status" value="1"/>
</dbReference>
<dbReference type="PANTHER" id="PTHR11046:SF0">
    <property type="entry name" value="OLIGORIBONUCLEASE, MITOCHONDRIAL"/>
    <property type="match status" value="1"/>
</dbReference>